<feature type="domain" description="Ig-like" evidence="9">
    <location>
        <begin position="324"/>
        <end position="418"/>
    </location>
</feature>
<dbReference type="FunFam" id="2.60.40.10:FF:001166">
    <property type="entry name" value="Uncharacterized protein, isoform D"/>
    <property type="match status" value="1"/>
</dbReference>
<evidence type="ECO:0000259" key="10">
    <source>
        <dbReference type="PROSITE" id="PS50853"/>
    </source>
</evidence>
<dbReference type="InterPro" id="IPR003598">
    <property type="entry name" value="Ig_sub2"/>
</dbReference>
<dbReference type="GO" id="GO:0005886">
    <property type="term" value="C:plasma membrane"/>
    <property type="evidence" value="ECO:0007669"/>
    <property type="project" value="TreeGrafter"/>
</dbReference>
<feature type="domain" description="Ig-like" evidence="9">
    <location>
        <begin position="430"/>
        <end position="515"/>
    </location>
</feature>
<dbReference type="GO" id="GO:0030154">
    <property type="term" value="P:cell differentiation"/>
    <property type="evidence" value="ECO:0007669"/>
    <property type="project" value="UniProtKB-ARBA"/>
</dbReference>
<dbReference type="PANTHER" id="PTHR45080:SF8">
    <property type="entry name" value="IG-LIKE DOMAIN-CONTAINING PROTEIN"/>
    <property type="match status" value="1"/>
</dbReference>
<accession>A0A1B6DCJ0</accession>
<evidence type="ECO:0000256" key="6">
    <source>
        <dbReference type="ARBA" id="ARBA00023157"/>
    </source>
</evidence>
<dbReference type="SUPFAM" id="SSF48726">
    <property type="entry name" value="Immunoglobulin"/>
    <property type="match status" value="6"/>
</dbReference>
<dbReference type="SMART" id="SM00409">
    <property type="entry name" value="IG"/>
    <property type="match status" value="6"/>
</dbReference>
<feature type="domain" description="Fibronectin type-III" evidence="10">
    <location>
        <begin position="782"/>
        <end position="882"/>
    </location>
</feature>
<comment type="similarity">
    <text evidence="2">Belongs to the protein kinase superfamily. CAMK Ser/Thr protein kinase family.</text>
</comment>
<keyword evidence="6" id="KW-1015">Disulfide bond</keyword>
<dbReference type="InterPro" id="IPR013098">
    <property type="entry name" value="Ig_I-set"/>
</dbReference>
<dbReference type="FunFam" id="2.60.40.10:FF:000107">
    <property type="entry name" value="Myosin, light chain kinase a"/>
    <property type="match status" value="1"/>
</dbReference>
<dbReference type="InterPro" id="IPR007110">
    <property type="entry name" value="Ig-like_dom"/>
</dbReference>
<dbReference type="EMBL" id="GEDC01013920">
    <property type="protein sequence ID" value="JAS23378.1"/>
    <property type="molecule type" value="Transcribed_RNA"/>
</dbReference>
<comment type="subcellular location">
    <subcellularLocation>
        <location evidence="1">Cytoplasm</location>
        <location evidence="1">Myofibril</location>
        <location evidence="1">Sarcomere</location>
        <location evidence="1">A band</location>
    </subcellularLocation>
</comment>
<dbReference type="FunFam" id="2.60.40.10:FF:000345">
    <property type="entry name" value="Muscle M-line assembly protein unc-89"/>
    <property type="match status" value="1"/>
</dbReference>
<evidence type="ECO:0000313" key="11">
    <source>
        <dbReference type="EMBL" id="JAS23378.1"/>
    </source>
</evidence>
<dbReference type="GO" id="GO:0007156">
    <property type="term" value="P:homophilic cell adhesion via plasma membrane adhesion molecules"/>
    <property type="evidence" value="ECO:0007669"/>
    <property type="project" value="TreeGrafter"/>
</dbReference>
<feature type="non-terminal residue" evidence="11">
    <location>
        <position position="1"/>
    </location>
</feature>
<dbReference type="SUPFAM" id="SSF49265">
    <property type="entry name" value="Fibronectin type III"/>
    <property type="match status" value="1"/>
</dbReference>
<reference evidence="11" key="1">
    <citation type="submission" date="2015-12" db="EMBL/GenBank/DDBJ databases">
        <title>De novo transcriptome assembly of four potential Pierce s Disease insect vectors from Arizona vineyards.</title>
        <authorList>
            <person name="Tassone E.E."/>
        </authorList>
    </citation>
    <scope>NUCLEOTIDE SEQUENCE</scope>
</reference>
<dbReference type="Pfam" id="PF07679">
    <property type="entry name" value="I-set"/>
    <property type="match status" value="6"/>
</dbReference>
<feature type="compositionally biased region" description="Basic and acidic residues" evidence="8">
    <location>
        <begin position="1"/>
        <end position="182"/>
    </location>
</feature>
<dbReference type="CDD" id="cd00096">
    <property type="entry name" value="Ig"/>
    <property type="match status" value="1"/>
</dbReference>
<evidence type="ECO:0000259" key="9">
    <source>
        <dbReference type="PROSITE" id="PS50835"/>
    </source>
</evidence>
<dbReference type="PANTHER" id="PTHR45080">
    <property type="entry name" value="CONTACTIN 5"/>
    <property type="match status" value="1"/>
</dbReference>
<evidence type="ECO:0000256" key="3">
    <source>
        <dbReference type="ARBA" id="ARBA00022490"/>
    </source>
</evidence>
<dbReference type="SMART" id="SM00060">
    <property type="entry name" value="FN3"/>
    <property type="match status" value="1"/>
</dbReference>
<feature type="domain" description="Ig-like" evidence="9">
    <location>
        <begin position="1003"/>
        <end position="1085"/>
    </location>
</feature>
<dbReference type="GO" id="GO:0009653">
    <property type="term" value="P:anatomical structure morphogenesis"/>
    <property type="evidence" value="ECO:0007669"/>
    <property type="project" value="UniProtKB-ARBA"/>
</dbReference>
<dbReference type="InterPro" id="IPR036179">
    <property type="entry name" value="Ig-like_dom_sf"/>
</dbReference>
<protein>
    <submittedName>
        <fullName evidence="11">Uncharacterized protein</fullName>
    </submittedName>
</protein>
<proteinExistence type="inferred from homology"/>
<dbReference type="GO" id="GO:0060298">
    <property type="term" value="P:positive regulation of sarcomere organization"/>
    <property type="evidence" value="ECO:0007669"/>
    <property type="project" value="UniProtKB-ARBA"/>
</dbReference>
<evidence type="ECO:0000256" key="4">
    <source>
        <dbReference type="ARBA" id="ARBA00022729"/>
    </source>
</evidence>
<dbReference type="CDD" id="cd00063">
    <property type="entry name" value="FN3"/>
    <property type="match status" value="1"/>
</dbReference>
<feature type="region of interest" description="Disordered" evidence="8">
    <location>
        <begin position="1"/>
        <end position="207"/>
    </location>
</feature>
<keyword evidence="5" id="KW-0677">Repeat</keyword>
<evidence type="ECO:0000256" key="8">
    <source>
        <dbReference type="SAM" id="MobiDB-lite"/>
    </source>
</evidence>
<dbReference type="AlphaFoldDB" id="A0A1B6DCJ0"/>
<keyword evidence="4" id="KW-0732">Signal</keyword>
<dbReference type="InterPro" id="IPR003961">
    <property type="entry name" value="FN3_dom"/>
</dbReference>
<sequence>KKEEERKKQEELNKEEERKKEESRIKEELKKEEEPRKEIPRTEQKKPKEWEESNREEERIKEDEKKRADEKRIQEKEKKKNLGKEILLKEEEKENQRIEEKENKMKDSEKREKKNNNILEKDKNHKEVMEKQKKYEEEMNKSYENPLQDKEMKEKLEYKIKSKEQYKEKTKYDEGSKEEKKISNTKRYQPDPSNGDFKRDESKERFSAHDVIQERKKLTAGYQNEKEIFQFKEIQKTDRVNFEEYNNRYQTLDMKEKRGVGLNNDFSRRSPYFNGGGNLKVLSGDRHLKSSSCGPDFKGREVLEPSLNLMKDYNKMKRDAKDKPTFCGRLTDRTTSQGSRVKLTCSIFGNPDPQVEWMKDGQTIVYRASDPVTSRYYMSCINGIASLEIAVVALGDSGRYTCVAKNEHGQASSTCKLTVFCQYEPAPQAPTFIRPIQDSYKLSTDEWVIDCRVRSQPPAKITWYKDNIPVRPLSRYQQTEMSDGLCKLVIHGPEPSDSGLYMCRAENSVWSEQVSSMVNFQGREMYRTVSSRYTERRSRTPLSSQSLEFRKPRFSALLTDSLVPEGGTVALQVEIKGPTKDVAWYRGTEMLPKHSPRYRFLYDGDVHSLILPDASSSESGTYTCRAINTYGETDTTAHVEIVSSSSLRGKSAMFVTRPETSMYIALGEDINFNFRVSGEPRPRVTWMKGVKDITNHPRTIKEMMDSFVKLTLKRASMTDAGTYFIVVKNSYGSDRAFVTVQIRTRARSLTPTLLWAPPDTATILKDIHEEAQRRLSNVPGPIASEPVVTDAGKNWITISWSKPDHRGAPILAYRVEAWELGSDGGATWQELGMTPSTCLDTFNLKPKTSYKFRVTARNRYGWGESVTNTEPILISFSAFPPDIVRDLPGKLKALKGRTLTLDCEIRGDPHPDIRWYKDAMEVELVCGTSDRITASRNGSRCILTLRDLIHDDSGRYICEATNKLGRASTFARLNVVDDPKLLEADGNLQRGVSEDCGSLEHAPQFTMRLRDRRVQATYPVRLTCQVSGLPPASVVWFHEGVELFKDDRRSFVREDHFYTLDIASAMLEDCGTYTVTARNALGSVSCHCHLVVDKGI</sequence>
<feature type="non-terminal residue" evidence="11">
    <location>
        <position position="1096"/>
    </location>
</feature>
<dbReference type="GO" id="GO:0031672">
    <property type="term" value="C:A band"/>
    <property type="evidence" value="ECO:0007669"/>
    <property type="project" value="UniProtKB-SubCell"/>
</dbReference>
<evidence type="ECO:0000256" key="1">
    <source>
        <dbReference type="ARBA" id="ARBA00004161"/>
    </source>
</evidence>
<dbReference type="SMART" id="SM00408">
    <property type="entry name" value="IGc2"/>
    <property type="match status" value="6"/>
</dbReference>
<dbReference type="PROSITE" id="PS50835">
    <property type="entry name" value="IG_LIKE"/>
    <property type="match status" value="6"/>
</dbReference>
<feature type="domain" description="Ig-like" evidence="9">
    <location>
        <begin position="552"/>
        <end position="640"/>
    </location>
</feature>
<dbReference type="GO" id="GO:0045989">
    <property type="term" value="P:positive regulation of striated muscle contraction"/>
    <property type="evidence" value="ECO:0007669"/>
    <property type="project" value="UniProtKB-ARBA"/>
</dbReference>
<feature type="compositionally biased region" description="Basic and acidic residues" evidence="8">
    <location>
        <begin position="196"/>
        <end position="207"/>
    </location>
</feature>
<dbReference type="GO" id="GO:0040017">
    <property type="term" value="P:positive regulation of locomotion"/>
    <property type="evidence" value="ECO:0007669"/>
    <property type="project" value="UniProtKB-ARBA"/>
</dbReference>
<dbReference type="InterPro" id="IPR013783">
    <property type="entry name" value="Ig-like_fold"/>
</dbReference>
<dbReference type="InterPro" id="IPR050958">
    <property type="entry name" value="Cell_Adh-Cytoskel_Orgn"/>
</dbReference>
<name>A0A1B6DCJ0_9HEMI</name>
<dbReference type="PROSITE" id="PS50853">
    <property type="entry name" value="FN3"/>
    <property type="match status" value="1"/>
</dbReference>
<keyword evidence="7" id="KW-0393">Immunoglobulin domain</keyword>
<evidence type="ECO:0000256" key="7">
    <source>
        <dbReference type="ARBA" id="ARBA00023319"/>
    </source>
</evidence>
<evidence type="ECO:0000256" key="2">
    <source>
        <dbReference type="ARBA" id="ARBA00006692"/>
    </source>
</evidence>
<organism evidence="11">
    <name type="scientific">Clastoptera arizonana</name>
    <name type="common">Arizona spittle bug</name>
    <dbReference type="NCBI Taxonomy" id="38151"/>
    <lineage>
        <taxon>Eukaryota</taxon>
        <taxon>Metazoa</taxon>
        <taxon>Ecdysozoa</taxon>
        <taxon>Arthropoda</taxon>
        <taxon>Hexapoda</taxon>
        <taxon>Insecta</taxon>
        <taxon>Pterygota</taxon>
        <taxon>Neoptera</taxon>
        <taxon>Paraneoptera</taxon>
        <taxon>Hemiptera</taxon>
        <taxon>Auchenorrhyncha</taxon>
        <taxon>Cercopoidea</taxon>
        <taxon>Clastopteridae</taxon>
        <taxon>Clastoptera</taxon>
    </lineage>
</organism>
<dbReference type="InterPro" id="IPR036116">
    <property type="entry name" value="FN3_sf"/>
</dbReference>
<dbReference type="Gene3D" id="2.60.40.10">
    <property type="entry name" value="Immunoglobulins"/>
    <property type="match status" value="7"/>
</dbReference>
<dbReference type="FunFam" id="2.60.40.10:FF:000425">
    <property type="entry name" value="Myosin light chain kinase"/>
    <property type="match status" value="1"/>
</dbReference>
<dbReference type="InterPro" id="IPR003599">
    <property type="entry name" value="Ig_sub"/>
</dbReference>
<feature type="domain" description="Ig-like" evidence="9">
    <location>
        <begin position="881"/>
        <end position="974"/>
    </location>
</feature>
<feature type="domain" description="Ig-like" evidence="9">
    <location>
        <begin position="652"/>
        <end position="741"/>
    </location>
</feature>
<gene>
    <name evidence="11" type="ORF">g.43690</name>
</gene>
<evidence type="ECO:0000256" key="5">
    <source>
        <dbReference type="ARBA" id="ARBA00022737"/>
    </source>
</evidence>
<dbReference type="Pfam" id="PF00041">
    <property type="entry name" value="fn3"/>
    <property type="match status" value="1"/>
</dbReference>
<keyword evidence="3" id="KW-0963">Cytoplasm</keyword>